<protein>
    <submittedName>
        <fullName evidence="1">Uncharacterized protein</fullName>
    </submittedName>
</protein>
<sequence>MDEIEGILVLPSALKHPGTTEADIGHALGFSLRSFDNDEDGSVLTIGPAESGGLLEIGHRSKWGIQFVVFHAMEARSKFLTPKERGEVRWP</sequence>
<comment type="caution">
    <text evidence="1">The sequence shown here is derived from an EMBL/GenBank/DDBJ whole genome shotgun (WGS) entry which is preliminary data.</text>
</comment>
<reference evidence="2" key="1">
    <citation type="journal article" date="2019" name="Int. J. Syst. Evol. Microbiol.">
        <title>The Global Catalogue of Microorganisms (GCM) 10K type strain sequencing project: providing services to taxonomists for standard genome sequencing and annotation.</title>
        <authorList>
            <consortium name="The Broad Institute Genomics Platform"/>
            <consortium name="The Broad Institute Genome Sequencing Center for Infectious Disease"/>
            <person name="Wu L."/>
            <person name="Ma J."/>
        </authorList>
    </citation>
    <scope>NUCLEOTIDE SEQUENCE [LARGE SCALE GENOMIC DNA]</scope>
    <source>
        <strain evidence="2">CCM 7043</strain>
    </source>
</reference>
<keyword evidence="2" id="KW-1185">Reference proteome</keyword>
<gene>
    <name evidence="1" type="ORF">ACFSL2_10330</name>
</gene>
<evidence type="ECO:0000313" key="2">
    <source>
        <dbReference type="Proteomes" id="UP001597338"/>
    </source>
</evidence>
<dbReference type="EMBL" id="JBHUHF010000001">
    <property type="protein sequence ID" value="MFD2025907.1"/>
    <property type="molecule type" value="Genomic_DNA"/>
</dbReference>
<dbReference type="Proteomes" id="UP001597338">
    <property type="component" value="Unassembled WGS sequence"/>
</dbReference>
<accession>A0ABW4V8Z5</accession>
<dbReference type="RefSeq" id="WP_377197777.1">
    <property type="nucleotide sequence ID" value="NZ_JBHUHF010000001.1"/>
</dbReference>
<proteinExistence type="predicted"/>
<evidence type="ECO:0000313" key="1">
    <source>
        <dbReference type="EMBL" id="MFD2025907.1"/>
    </source>
</evidence>
<organism evidence="1 2">
    <name type="scientific">Promicromonospora aerolata</name>
    <dbReference type="NCBI Taxonomy" id="195749"/>
    <lineage>
        <taxon>Bacteria</taxon>
        <taxon>Bacillati</taxon>
        <taxon>Actinomycetota</taxon>
        <taxon>Actinomycetes</taxon>
        <taxon>Micrococcales</taxon>
        <taxon>Promicromonosporaceae</taxon>
        <taxon>Promicromonospora</taxon>
    </lineage>
</organism>
<name>A0ABW4V8Z5_9MICO</name>